<gene>
    <name evidence="1" type="ORF">MM415B02827_0007</name>
</gene>
<evidence type="ECO:0000313" key="1">
    <source>
        <dbReference type="EMBL" id="QJA88097.1"/>
    </source>
</evidence>
<reference evidence="1" key="1">
    <citation type="submission" date="2020-03" db="EMBL/GenBank/DDBJ databases">
        <title>The deep terrestrial virosphere.</title>
        <authorList>
            <person name="Holmfeldt K."/>
            <person name="Nilsson E."/>
            <person name="Simone D."/>
            <person name="Lopez-Fernandez M."/>
            <person name="Wu X."/>
            <person name="de Brujin I."/>
            <person name="Lundin D."/>
            <person name="Andersson A."/>
            <person name="Bertilsson S."/>
            <person name="Dopson M."/>
        </authorList>
    </citation>
    <scope>NUCLEOTIDE SEQUENCE</scope>
    <source>
        <strain evidence="1">MM415B02827</strain>
    </source>
</reference>
<protein>
    <submittedName>
        <fullName evidence="1">Uncharacterized protein</fullName>
    </submittedName>
</protein>
<dbReference type="AlphaFoldDB" id="A0A6M3L0L6"/>
<dbReference type="EMBL" id="MT142753">
    <property type="protein sequence ID" value="QJA88097.1"/>
    <property type="molecule type" value="Genomic_DNA"/>
</dbReference>
<accession>A0A6M3L0L6</accession>
<sequence>MALLDITGRVAPEEFAAVTAEELAFGVFVWGFVEDIAEEEEDNSLEESDLSPLSVQVGSEFGAHSRRQKEVEAGPTMVYREKPGLRLRVNLQNEKGFVHSFFYMARMKPVM</sequence>
<name>A0A6M3L0L6_9ZZZZ</name>
<organism evidence="1">
    <name type="scientific">viral metagenome</name>
    <dbReference type="NCBI Taxonomy" id="1070528"/>
    <lineage>
        <taxon>unclassified sequences</taxon>
        <taxon>metagenomes</taxon>
        <taxon>organismal metagenomes</taxon>
    </lineage>
</organism>
<proteinExistence type="predicted"/>